<dbReference type="SUPFAM" id="SSF53649">
    <property type="entry name" value="Alkaline phosphatase-like"/>
    <property type="match status" value="1"/>
</dbReference>
<keyword evidence="2" id="KW-0732">Signal</keyword>
<reference evidence="4 5" key="1">
    <citation type="submission" date="2019-02" db="EMBL/GenBank/DDBJ databases">
        <title>Deep-cultivation of Planctomycetes and their phenomic and genomic characterization uncovers novel biology.</title>
        <authorList>
            <person name="Wiegand S."/>
            <person name="Jogler M."/>
            <person name="Boedeker C."/>
            <person name="Pinto D."/>
            <person name="Vollmers J."/>
            <person name="Rivas-Marin E."/>
            <person name="Kohn T."/>
            <person name="Peeters S.H."/>
            <person name="Heuer A."/>
            <person name="Rast P."/>
            <person name="Oberbeckmann S."/>
            <person name="Bunk B."/>
            <person name="Jeske O."/>
            <person name="Meyerdierks A."/>
            <person name="Storesund J.E."/>
            <person name="Kallscheuer N."/>
            <person name="Luecker S."/>
            <person name="Lage O.M."/>
            <person name="Pohl T."/>
            <person name="Merkel B.J."/>
            <person name="Hornburger P."/>
            <person name="Mueller R.-W."/>
            <person name="Bruemmer F."/>
            <person name="Labrenz M."/>
            <person name="Spormann A.M."/>
            <person name="Op den Camp H."/>
            <person name="Overmann J."/>
            <person name="Amann R."/>
            <person name="Jetten M.S.M."/>
            <person name="Mascher T."/>
            <person name="Medema M.H."/>
            <person name="Devos D.P."/>
            <person name="Kaster A.-K."/>
            <person name="Ovreas L."/>
            <person name="Rohde M."/>
            <person name="Galperin M.Y."/>
            <person name="Jogler C."/>
        </authorList>
    </citation>
    <scope>NUCLEOTIDE SEQUENCE [LARGE SCALE GENOMIC DNA]</scope>
    <source>
        <strain evidence="4 5">Pan216</strain>
    </source>
</reference>
<name>A0A518BBS5_9BACT</name>
<dbReference type="AlphaFoldDB" id="A0A518BBS5"/>
<evidence type="ECO:0000259" key="3">
    <source>
        <dbReference type="Pfam" id="PF00884"/>
    </source>
</evidence>
<organism evidence="4 5">
    <name type="scientific">Kolteria novifilia</name>
    <dbReference type="NCBI Taxonomy" id="2527975"/>
    <lineage>
        <taxon>Bacteria</taxon>
        <taxon>Pseudomonadati</taxon>
        <taxon>Planctomycetota</taxon>
        <taxon>Planctomycetia</taxon>
        <taxon>Kolteriales</taxon>
        <taxon>Kolteriaceae</taxon>
        <taxon>Kolteria</taxon>
    </lineage>
</organism>
<dbReference type="PANTHER" id="PTHR42693">
    <property type="entry name" value="ARYLSULFATASE FAMILY MEMBER"/>
    <property type="match status" value="1"/>
</dbReference>
<dbReference type="RefSeq" id="WP_419192990.1">
    <property type="nucleotide sequence ID" value="NZ_CP036279.1"/>
</dbReference>
<dbReference type="InterPro" id="IPR050738">
    <property type="entry name" value="Sulfatase"/>
</dbReference>
<dbReference type="Gene3D" id="3.40.720.10">
    <property type="entry name" value="Alkaline Phosphatase, subunit A"/>
    <property type="match status" value="1"/>
</dbReference>
<feature type="signal peptide" evidence="2">
    <location>
        <begin position="1"/>
        <end position="25"/>
    </location>
</feature>
<accession>A0A518BBS5</accession>
<evidence type="ECO:0000256" key="1">
    <source>
        <dbReference type="ARBA" id="ARBA00008779"/>
    </source>
</evidence>
<gene>
    <name evidence="4" type="ORF">Pan216_53250</name>
</gene>
<dbReference type="KEGG" id="knv:Pan216_53250"/>
<sequence length="462" mass="52085" precursor="true">MPHARPLLLLVAIFVPCSLASNAHAENQPPNIVFLLADDQRADSLGCMGNSEVQTPNIDRLAARGVTFTDAFVTTAICMTNRACILTGQYASRHGIWDFSKQLAPTQLANSYPGVLRKAGYRTGFIGKWGVGKPPEDLFDYNKGFPGQGKYLFKKDGKTRHLTSVMGDQAIEFLGGCEKGQPFCLSVSFKAPHVQDTRDVHAQPFPHDPALKDLYADQEMPVPALAAPKHFATLPTFLQNSEARARWAVRFWGPARFQDSVKSYHRLIAGIDRVVGRIVKQLEEMGAAENTVVIYTSDHGFYLGEYGLAGKWFPHDLSIHIPLIIADPRLERTHGTKRDELVLSIDLAPTMIQLAGRQVPDVVQGKSLLPLLASDSDPNWRSDFYYEHLFEHRLIPKSEAVRDERWKYMLYPEQERDNEALYDLENDPGETRNLIDDSTKQAELERLRQRLDEFRSQVRSEP</sequence>
<dbReference type="GO" id="GO:0004065">
    <property type="term" value="F:arylsulfatase activity"/>
    <property type="evidence" value="ECO:0007669"/>
    <property type="project" value="UniProtKB-EC"/>
</dbReference>
<protein>
    <submittedName>
        <fullName evidence="4">Arylsulfatase</fullName>
        <ecNumber evidence="4">3.1.6.1</ecNumber>
    </submittedName>
</protein>
<dbReference type="EMBL" id="CP036279">
    <property type="protein sequence ID" value="QDU64435.1"/>
    <property type="molecule type" value="Genomic_DNA"/>
</dbReference>
<evidence type="ECO:0000256" key="2">
    <source>
        <dbReference type="SAM" id="SignalP"/>
    </source>
</evidence>
<dbReference type="Proteomes" id="UP000317093">
    <property type="component" value="Chromosome"/>
</dbReference>
<feature type="domain" description="Sulfatase N-terminal" evidence="3">
    <location>
        <begin position="30"/>
        <end position="356"/>
    </location>
</feature>
<dbReference type="EC" id="3.1.6.1" evidence="4"/>
<keyword evidence="5" id="KW-1185">Reference proteome</keyword>
<dbReference type="InterPro" id="IPR017850">
    <property type="entry name" value="Alkaline_phosphatase_core_sf"/>
</dbReference>
<dbReference type="InterPro" id="IPR000917">
    <property type="entry name" value="Sulfatase_N"/>
</dbReference>
<proteinExistence type="inferred from homology"/>
<dbReference type="Pfam" id="PF00884">
    <property type="entry name" value="Sulfatase"/>
    <property type="match status" value="1"/>
</dbReference>
<keyword evidence="4" id="KW-0378">Hydrolase</keyword>
<evidence type="ECO:0000313" key="5">
    <source>
        <dbReference type="Proteomes" id="UP000317093"/>
    </source>
</evidence>
<feature type="chain" id="PRO_5022100276" evidence="2">
    <location>
        <begin position="26"/>
        <end position="462"/>
    </location>
</feature>
<dbReference type="CDD" id="cd16031">
    <property type="entry name" value="G6S_like"/>
    <property type="match status" value="1"/>
</dbReference>
<comment type="similarity">
    <text evidence="1">Belongs to the sulfatase family.</text>
</comment>
<evidence type="ECO:0000313" key="4">
    <source>
        <dbReference type="EMBL" id="QDU64435.1"/>
    </source>
</evidence>
<dbReference type="PANTHER" id="PTHR42693:SF33">
    <property type="entry name" value="ARYLSULFATASE"/>
    <property type="match status" value="1"/>
</dbReference>